<feature type="region of interest" description="Disordered" evidence="1">
    <location>
        <begin position="417"/>
        <end position="466"/>
    </location>
</feature>
<evidence type="ECO:0000259" key="2">
    <source>
        <dbReference type="SMART" id="SM01373"/>
    </source>
</evidence>
<dbReference type="Gene3D" id="1.10.10.1200">
    <property type="entry name" value="MAGE homology domain, winged helix WH1 motif"/>
    <property type="match status" value="1"/>
</dbReference>
<comment type="caution">
    <text evidence="3">The sequence shown here is derived from an EMBL/GenBank/DDBJ whole genome shotgun (WGS) entry which is preliminary data.</text>
</comment>
<dbReference type="Pfam" id="PF01454">
    <property type="entry name" value="MAGE"/>
    <property type="match status" value="1"/>
</dbReference>
<feature type="domain" description="MAGE" evidence="2">
    <location>
        <begin position="84"/>
        <end position="405"/>
    </location>
</feature>
<gene>
    <name evidence="3" type="ORF">C8R41DRAFT_832697</name>
</gene>
<dbReference type="InterPro" id="IPR002190">
    <property type="entry name" value="MHD_dom"/>
</dbReference>
<sequence>MARGSSSTQTRSQKTNTVKYGGASQGSSQTQPKRGTRAQRVDSEEENDGNADADGAYDEEIDVEGGGGGASQEGVDINLKANQLVRLALFMEHKRMPLRRDEISRKVFGPSSRASRSFNRVFERAQFILNHTFGMELVELQSRAAMDKTAAAADPSALNEESEEDDGAPPATQGKRRGKATGLKKKAPPTGSKTYILRSILHSTLISLAALPDEEILIAELDDASDELDDDGTPAPSQIQGSRRPRRSQSTSLSPPTCTGTLLSFSSPTLPALENVAALGIQNVILSLILTSGRLISDRELRGALRQLHLPMGASVPLGRSAHNHSSGTGGTATFTIEAYLQLLIRQGYIDRVVSGEAGKPAKAAGGKRGRLSTAGGNLDGEDGENKYEWRWGPRAHSEIGEKAVQEFVAEFMVGIGSNEDDQDGSGSRGGGRSGGSNRAQDNAAKLKKMMDGIEKASGGNIVDLR</sequence>
<dbReference type="InterPro" id="IPR041899">
    <property type="entry name" value="MAGE_WH2"/>
</dbReference>
<dbReference type="PANTHER" id="PTHR11736:SF14">
    <property type="entry name" value="NSE3 HOMOLOG, SMC5-SMC6 COMPLEX COMPONENT"/>
    <property type="match status" value="1"/>
</dbReference>
<evidence type="ECO:0000313" key="3">
    <source>
        <dbReference type="EMBL" id="KAJ4492263.1"/>
    </source>
</evidence>
<proteinExistence type="predicted"/>
<dbReference type="EMBL" id="JANVFT010000039">
    <property type="protein sequence ID" value="KAJ4492263.1"/>
    <property type="molecule type" value="Genomic_DNA"/>
</dbReference>
<feature type="compositionally biased region" description="Polar residues" evidence="1">
    <location>
        <begin position="1"/>
        <end position="18"/>
    </location>
</feature>
<feature type="region of interest" description="Disordered" evidence="1">
    <location>
        <begin position="225"/>
        <end position="259"/>
    </location>
</feature>
<dbReference type="SMART" id="SM01373">
    <property type="entry name" value="MAGE"/>
    <property type="match status" value="1"/>
</dbReference>
<accession>A0ABQ8VF73</accession>
<feature type="compositionally biased region" description="Acidic residues" evidence="1">
    <location>
        <begin position="43"/>
        <end position="63"/>
    </location>
</feature>
<feature type="compositionally biased region" description="Polar residues" evidence="1">
    <location>
        <begin position="248"/>
        <end position="259"/>
    </location>
</feature>
<organism evidence="3 4">
    <name type="scientific">Lentinula lateritia</name>
    <dbReference type="NCBI Taxonomy" id="40482"/>
    <lineage>
        <taxon>Eukaryota</taxon>
        <taxon>Fungi</taxon>
        <taxon>Dikarya</taxon>
        <taxon>Basidiomycota</taxon>
        <taxon>Agaricomycotina</taxon>
        <taxon>Agaricomycetes</taxon>
        <taxon>Agaricomycetidae</taxon>
        <taxon>Agaricales</taxon>
        <taxon>Marasmiineae</taxon>
        <taxon>Omphalotaceae</taxon>
        <taxon>Lentinula</taxon>
    </lineage>
</organism>
<protein>
    <submittedName>
        <fullName evidence="3">MAGE family-domain-containing protein</fullName>
    </submittedName>
</protein>
<dbReference type="Proteomes" id="UP001150217">
    <property type="component" value="Unassembled WGS sequence"/>
</dbReference>
<evidence type="ECO:0000313" key="4">
    <source>
        <dbReference type="Proteomes" id="UP001150217"/>
    </source>
</evidence>
<feature type="compositionally biased region" description="Basic residues" evidence="1">
    <location>
        <begin position="174"/>
        <end position="187"/>
    </location>
</feature>
<feature type="region of interest" description="Disordered" evidence="1">
    <location>
        <begin position="360"/>
        <end position="385"/>
    </location>
</feature>
<dbReference type="InterPro" id="IPR041898">
    <property type="entry name" value="MAGE_WH1"/>
</dbReference>
<feature type="region of interest" description="Disordered" evidence="1">
    <location>
        <begin position="149"/>
        <end position="189"/>
    </location>
</feature>
<evidence type="ECO:0000256" key="1">
    <source>
        <dbReference type="SAM" id="MobiDB-lite"/>
    </source>
</evidence>
<dbReference type="Gene3D" id="1.10.10.1210">
    <property type="entry name" value="MAGE homology domain, winged helix WH2 motif"/>
    <property type="match status" value="1"/>
</dbReference>
<name>A0ABQ8VF73_9AGAR</name>
<keyword evidence="4" id="KW-1185">Reference proteome</keyword>
<feature type="region of interest" description="Disordered" evidence="1">
    <location>
        <begin position="1"/>
        <end position="74"/>
    </location>
</feature>
<dbReference type="PANTHER" id="PTHR11736">
    <property type="entry name" value="MELANOMA-ASSOCIATED ANTIGEN MAGE ANTIGEN"/>
    <property type="match status" value="1"/>
</dbReference>
<dbReference type="InterPro" id="IPR037445">
    <property type="entry name" value="MAGE"/>
</dbReference>
<reference evidence="3" key="1">
    <citation type="submission" date="2022-08" db="EMBL/GenBank/DDBJ databases">
        <title>A Global Phylogenomic Analysis of the Shiitake Genus Lentinula.</title>
        <authorList>
            <consortium name="DOE Joint Genome Institute"/>
            <person name="Sierra-Patev S."/>
            <person name="Min B."/>
            <person name="Naranjo-Ortiz M."/>
            <person name="Looney B."/>
            <person name="Konkel Z."/>
            <person name="Slot J.C."/>
            <person name="Sakamoto Y."/>
            <person name="Steenwyk J.L."/>
            <person name="Rokas A."/>
            <person name="Carro J."/>
            <person name="Camarero S."/>
            <person name="Ferreira P."/>
            <person name="Molpeceres G."/>
            <person name="Ruiz-Duenas F.J."/>
            <person name="Serrano A."/>
            <person name="Henrissat B."/>
            <person name="Drula E."/>
            <person name="Hughes K.W."/>
            <person name="Mata J.L."/>
            <person name="Ishikawa N.K."/>
            <person name="Vargas-Isla R."/>
            <person name="Ushijima S."/>
            <person name="Smith C.A."/>
            <person name="Ahrendt S."/>
            <person name="Andreopoulos W."/>
            <person name="He G."/>
            <person name="Labutti K."/>
            <person name="Lipzen A."/>
            <person name="Ng V."/>
            <person name="Riley R."/>
            <person name="Sandor L."/>
            <person name="Barry K."/>
            <person name="Martinez A.T."/>
            <person name="Xiao Y."/>
            <person name="Gibbons J.G."/>
            <person name="Terashima K."/>
            <person name="Grigoriev I.V."/>
            <person name="Hibbett D.S."/>
        </authorList>
    </citation>
    <scope>NUCLEOTIDE SEQUENCE</scope>
    <source>
        <strain evidence="3">RHP3577 ss4</strain>
    </source>
</reference>